<reference evidence="3 4" key="1">
    <citation type="journal article" date="2018" name="Plant J.">
        <title>Genome sequences of Chlorella sorokiniana UTEX 1602 and Micractinium conductrix SAG 241.80: implications to maltose excretion by a green alga.</title>
        <authorList>
            <person name="Arriola M.B."/>
            <person name="Velmurugan N."/>
            <person name="Zhang Y."/>
            <person name="Plunkett M.H."/>
            <person name="Hondzo H."/>
            <person name="Barney B.M."/>
        </authorList>
    </citation>
    <scope>NUCLEOTIDE SEQUENCE [LARGE SCALE GENOMIC DNA]</scope>
    <source>
        <strain evidence="4">UTEX 1602</strain>
    </source>
</reference>
<feature type="transmembrane region" description="Helical" evidence="2">
    <location>
        <begin position="55"/>
        <end position="78"/>
    </location>
</feature>
<dbReference type="InterPro" id="IPR040283">
    <property type="entry name" value="DDB_G0292058-like"/>
</dbReference>
<proteinExistence type="predicted"/>
<keyword evidence="4" id="KW-1185">Reference proteome</keyword>
<dbReference type="AlphaFoldDB" id="A0A2P6TC63"/>
<dbReference type="STRING" id="3076.A0A2P6TC63"/>
<keyword evidence="2" id="KW-1133">Transmembrane helix</keyword>
<feature type="region of interest" description="Disordered" evidence="1">
    <location>
        <begin position="540"/>
        <end position="560"/>
    </location>
</feature>
<feature type="transmembrane region" description="Helical" evidence="2">
    <location>
        <begin position="281"/>
        <end position="303"/>
    </location>
</feature>
<gene>
    <name evidence="3" type="ORF">C2E21_9156</name>
</gene>
<keyword evidence="2" id="KW-0812">Transmembrane</keyword>
<name>A0A2P6TC63_CHLSO</name>
<keyword evidence="2" id="KW-0472">Membrane</keyword>
<feature type="transmembrane region" description="Helical" evidence="2">
    <location>
        <begin position="126"/>
        <end position="148"/>
    </location>
</feature>
<accession>A0A2P6TC63</accession>
<dbReference type="EMBL" id="LHPG02000025">
    <property type="protein sequence ID" value="PRW20192.1"/>
    <property type="molecule type" value="Genomic_DNA"/>
</dbReference>
<evidence type="ECO:0000313" key="4">
    <source>
        <dbReference type="Proteomes" id="UP000239899"/>
    </source>
</evidence>
<sequence length="560" mass="60819">MANITIGPGGGTVVDGVVVYLPSCSAISYSDISWSGAEAYDITSTEYLEKLVPTVLPGIILGIICLLGFIFFSLWTCVQCCNRRKLKVPRDPSEHAQFIASTQQQSAVYRAGKPALRKRRWLQPGFLFTALLLATAAAVVGVSTWGLVESIDATNNTVTNFWGIVDDIAARVDNATRGFQDLERDLLPLSGNLSVLTVNAQGLLDAVKSSSLNSNQQVSQTLDQAQTLLDTLDAVPQAVSQILATVKDAINMLRDNFRDTITDITDSYEDPTMAIEETWRFIPIAVCFGLTIFVSLLCAAAFWRLRWYRTATAALWLLWLTIALLMLLGVGLLKGLYVVSSDSCKYVEFLSYKLAGRKISGDQREQVLTALGYYFGVVGIEDRYVVSNITGVPTFQLHEFVEGPVLNYTNQIFDQLAILSGQLGTVAPGVNATTFARNLTDGLAAARTITEGLPGVSDTLLRLEWQALNASVVPLYHRVKEYICCDLSRNAHEVWVAWTVAGVLGFLLAVLCSGALIFDMLAMRRQRRSIAAAVAATASWPGDEAGTSPPVPAAPAKLLS</sequence>
<comment type="caution">
    <text evidence="3">The sequence shown here is derived from an EMBL/GenBank/DDBJ whole genome shotgun (WGS) entry which is preliminary data.</text>
</comment>
<organism evidence="3 4">
    <name type="scientific">Chlorella sorokiniana</name>
    <name type="common">Freshwater green alga</name>
    <dbReference type="NCBI Taxonomy" id="3076"/>
    <lineage>
        <taxon>Eukaryota</taxon>
        <taxon>Viridiplantae</taxon>
        <taxon>Chlorophyta</taxon>
        <taxon>core chlorophytes</taxon>
        <taxon>Trebouxiophyceae</taxon>
        <taxon>Chlorellales</taxon>
        <taxon>Chlorellaceae</taxon>
        <taxon>Chlorella clade</taxon>
        <taxon>Chlorella</taxon>
    </lineage>
</organism>
<keyword evidence="3" id="KW-0675">Receptor</keyword>
<feature type="transmembrane region" description="Helical" evidence="2">
    <location>
        <begin position="315"/>
        <end position="337"/>
    </location>
</feature>
<dbReference type="PANTHER" id="PTHR31414:SF18">
    <property type="entry name" value="TRANSMEMBRANE PROTEIN-RELATED"/>
    <property type="match status" value="1"/>
</dbReference>
<evidence type="ECO:0000256" key="2">
    <source>
        <dbReference type="SAM" id="Phobius"/>
    </source>
</evidence>
<dbReference type="OrthoDB" id="515660at2759"/>
<protein>
    <submittedName>
        <fullName evidence="3">Epidermal growth factor receptor</fullName>
    </submittedName>
</protein>
<evidence type="ECO:0000313" key="3">
    <source>
        <dbReference type="EMBL" id="PRW20192.1"/>
    </source>
</evidence>
<feature type="transmembrane region" description="Helical" evidence="2">
    <location>
        <begin position="495"/>
        <end position="518"/>
    </location>
</feature>
<evidence type="ECO:0000256" key="1">
    <source>
        <dbReference type="SAM" id="MobiDB-lite"/>
    </source>
</evidence>
<dbReference type="PANTHER" id="PTHR31414">
    <property type="entry name" value="TRANSMEMBRANE PROTEIN DDB_G0292058"/>
    <property type="match status" value="1"/>
</dbReference>
<dbReference type="GO" id="GO:0016020">
    <property type="term" value="C:membrane"/>
    <property type="evidence" value="ECO:0007669"/>
    <property type="project" value="TreeGrafter"/>
</dbReference>
<dbReference type="Proteomes" id="UP000239899">
    <property type="component" value="Unassembled WGS sequence"/>
</dbReference>